<sequence length="62" mass="6684">MADSDVSGWCTMVHFGRKLCHDDLLAVGEGGGIMGWHYCVACCSSRACTRTILLPPPLDLLC</sequence>
<dbReference type="AlphaFoldDB" id="A0A0E9RLH6"/>
<proteinExistence type="predicted"/>
<name>A0A0E9RLH6_ANGAN</name>
<reference evidence="1" key="2">
    <citation type="journal article" date="2015" name="Fish Shellfish Immunol.">
        <title>Early steps in the European eel (Anguilla anguilla)-Vibrio vulnificus interaction in the gills: Role of the RtxA13 toxin.</title>
        <authorList>
            <person name="Callol A."/>
            <person name="Pajuelo D."/>
            <person name="Ebbesson L."/>
            <person name="Teles M."/>
            <person name="MacKenzie S."/>
            <person name="Amaro C."/>
        </authorList>
    </citation>
    <scope>NUCLEOTIDE SEQUENCE</scope>
</reference>
<reference evidence="1" key="1">
    <citation type="submission" date="2014-11" db="EMBL/GenBank/DDBJ databases">
        <authorList>
            <person name="Amaro Gonzalez C."/>
        </authorList>
    </citation>
    <scope>NUCLEOTIDE SEQUENCE</scope>
</reference>
<protein>
    <submittedName>
        <fullName evidence="1">Uncharacterized protein</fullName>
    </submittedName>
</protein>
<dbReference type="EMBL" id="GBXM01078905">
    <property type="protein sequence ID" value="JAH29672.1"/>
    <property type="molecule type" value="Transcribed_RNA"/>
</dbReference>
<evidence type="ECO:0000313" key="1">
    <source>
        <dbReference type="EMBL" id="JAH29672.1"/>
    </source>
</evidence>
<organism evidence="1">
    <name type="scientific">Anguilla anguilla</name>
    <name type="common">European freshwater eel</name>
    <name type="synonym">Muraena anguilla</name>
    <dbReference type="NCBI Taxonomy" id="7936"/>
    <lineage>
        <taxon>Eukaryota</taxon>
        <taxon>Metazoa</taxon>
        <taxon>Chordata</taxon>
        <taxon>Craniata</taxon>
        <taxon>Vertebrata</taxon>
        <taxon>Euteleostomi</taxon>
        <taxon>Actinopterygii</taxon>
        <taxon>Neopterygii</taxon>
        <taxon>Teleostei</taxon>
        <taxon>Anguilliformes</taxon>
        <taxon>Anguillidae</taxon>
        <taxon>Anguilla</taxon>
    </lineage>
</organism>
<accession>A0A0E9RLH6</accession>